<evidence type="ECO:0000256" key="2">
    <source>
        <dbReference type="ARBA" id="ARBA00005120"/>
    </source>
</evidence>
<dbReference type="SMART" id="SM01130">
    <property type="entry name" value="DHDPS"/>
    <property type="match status" value="1"/>
</dbReference>
<sequence length="300" mass="31992">MHMQSRFEGIWLPIVTPFHARETGTVDHAALARLARHYSDEGIAGFVAGATTGEGALLNAGEQEAIFATLRDAAPARPIVLGITASATHAAAERARALAALRPDGLLVTPPVYVRPTQAGVQRHIEAVVEAADLPVLVYNIPYRTGVNVELDTLKALSRDARVAGVKECGGTMERMLRLVHETPLRILSGDDNQNFAALCAGAHGAIASAAHVLPAWHVRVYALLREGRLDDARRIAVALQPLVADLFAEPNPAPVKALLAAQGWCDNALRLPFLPVEEALAARLVAHWESLRQSEAAGA</sequence>
<keyword evidence="8 12" id="KW-0457">Lysine biosynthesis</keyword>
<dbReference type="AlphaFoldDB" id="A0AAX0U7K4"/>
<feature type="site" description="Part of a proton relay during catalysis" evidence="12">
    <location>
        <position position="51"/>
    </location>
</feature>
<dbReference type="SUPFAM" id="SSF51569">
    <property type="entry name" value="Aldolase"/>
    <property type="match status" value="1"/>
</dbReference>
<evidence type="ECO:0000256" key="8">
    <source>
        <dbReference type="ARBA" id="ARBA00023154"/>
    </source>
</evidence>
<evidence type="ECO:0000256" key="10">
    <source>
        <dbReference type="ARBA" id="ARBA00023270"/>
    </source>
</evidence>
<comment type="caution">
    <text evidence="16">The sequence shown here is derived from an EMBL/GenBank/DDBJ whole genome shotgun (WGS) entry which is preliminary data.</text>
</comment>
<dbReference type="Pfam" id="PF00701">
    <property type="entry name" value="DHDPS"/>
    <property type="match status" value="1"/>
</dbReference>
<evidence type="ECO:0000256" key="12">
    <source>
        <dbReference type="HAMAP-Rule" id="MF_00418"/>
    </source>
</evidence>
<comment type="subcellular location">
    <subcellularLocation>
        <location evidence="12">Cytoplasm</location>
    </subcellularLocation>
</comment>
<keyword evidence="7 12" id="KW-0220">Diaminopimelate biosynthesis</keyword>
<evidence type="ECO:0000256" key="15">
    <source>
        <dbReference type="PIRSR" id="PIRSR001365-2"/>
    </source>
</evidence>
<dbReference type="EMBL" id="PHRB01000023">
    <property type="protein sequence ID" value="PJO64222.1"/>
    <property type="molecule type" value="Genomic_DNA"/>
</dbReference>
<accession>A0AAX0U7K4</accession>
<dbReference type="Proteomes" id="UP000231878">
    <property type="component" value="Unassembled WGS sequence"/>
</dbReference>
<evidence type="ECO:0000256" key="3">
    <source>
        <dbReference type="ARBA" id="ARBA00007592"/>
    </source>
</evidence>
<dbReference type="GO" id="GO:0008840">
    <property type="term" value="F:4-hydroxy-tetrahydrodipicolinate synthase activity"/>
    <property type="evidence" value="ECO:0007669"/>
    <property type="project" value="UniProtKB-UniRule"/>
</dbReference>
<dbReference type="GO" id="GO:0019877">
    <property type="term" value="P:diaminopimelate biosynthetic process"/>
    <property type="evidence" value="ECO:0007669"/>
    <property type="project" value="UniProtKB-UniRule"/>
</dbReference>
<feature type="binding site" evidence="12 15">
    <location>
        <position position="52"/>
    </location>
    <ligand>
        <name>pyruvate</name>
        <dbReference type="ChEBI" id="CHEBI:15361"/>
    </ligand>
</feature>
<keyword evidence="10 12" id="KW-0704">Schiff base</keyword>
<comment type="catalytic activity">
    <reaction evidence="11 12">
        <text>L-aspartate 4-semialdehyde + pyruvate = (2S,4S)-4-hydroxy-2,3,4,5-tetrahydrodipicolinate + H2O + H(+)</text>
        <dbReference type="Rhea" id="RHEA:34171"/>
        <dbReference type="ChEBI" id="CHEBI:15361"/>
        <dbReference type="ChEBI" id="CHEBI:15377"/>
        <dbReference type="ChEBI" id="CHEBI:15378"/>
        <dbReference type="ChEBI" id="CHEBI:67139"/>
        <dbReference type="ChEBI" id="CHEBI:537519"/>
        <dbReference type="EC" id="4.3.3.7"/>
    </reaction>
</comment>
<proteinExistence type="inferred from homology"/>
<evidence type="ECO:0000256" key="9">
    <source>
        <dbReference type="ARBA" id="ARBA00023239"/>
    </source>
</evidence>
<comment type="function">
    <text evidence="1 12">Catalyzes the condensation of (S)-aspartate-beta-semialdehyde [(S)-ASA] and pyruvate to 4-hydroxy-tetrahydrodipicolinate (HTPA).</text>
</comment>
<dbReference type="NCBIfam" id="TIGR00674">
    <property type="entry name" value="dapA"/>
    <property type="match status" value="1"/>
</dbReference>
<evidence type="ECO:0000256" key="13">
    <source>
        <dbReference type="PIRNR" id="PIRNR001365"/>
    </source>
</evidence>
<dbReference type="InterPro" id="IPR005263">
    <property type="entry name" value="DapA"/>
</dbReference>
<organism evidence="16 17">
    <name type="scientific">Burkholderia pseudomallei</name>
    <name type="common">Pseudomonas pseudomallei</name>
    <dbReference type="NCBI Taxonomy" id="28450"/>
    <lineage>
        <taxon>Bacteria</taxon>
        <taxon>Pseudomonadati</taxon>
        <taxon>Pseudomonadota</taxon>
        <taxon>Betaproteobacteria</taxon>
        <taxon>Burkholderiales</taxon>
        <taxon>Burkholderiaceae</taxon>
        <taxon>Burkholderia</taxon>
        <taxon>pseudomallei group</taxon>
    </lineage>
</organism>
<evidence type="ECO:0000313" key="16">
    <source>
        <dbReference type="EMBL" id="PJO64222.1"/>
    </source>
</evidence>
<evidence type="ECO:0000256" key="1">
    <source>
        <dbReference type="ARBA" id="ARBA00003294"/>
    </source>
</evidence>
<evidence type="ECO:0000256" key="4">
    <source>
        <dbReference type="ARBA" id="ARBA00012086"/>
    </source>
</evidence>
<evidence type="ECO:0000256" key="7">
    <source>
        <dbReference type="ARBA" id="ARBA00022915"/>
    </source>
</evidence>
<comment type="pathway">
    <text evidence="2 12">Amino-acid biosynthesis; L-lysine biosynthesis via DAP pathway; (S)-tetrahydrodipicolinate from L-aspartate: step 3/4.</text>
</comment>
<dbReference type="InterPro" id="IPR002220">
    <property type="entry name" value="DapA-like"/>
</dbReference>
<dbReference type="Gene3D" id="3.20.20.70">
    <property type="entry name" value="Aldolase class I"/>
    <property type="match status" value="1"/>
</dbReference>
<keyword evidence="9 12" id="KW-0456">Lyase</keyword>
<feature type="active site" description="Schiff-base intermediate with substrate" evidence="12 14">
    <location>
        <position position="167"/>
    </location>
</feature>
<protein>
    <recommendedName>
        <fullName evidence="4 12">4-hydroxy-tetrahydrodipicolinate synthase</fullName>
        <shortName evidence="12">HTPA synthase</shortName>
        <ecNumber evidence="4 12">4.3.3.7</ecNumber>
    </recommendedName>
</protein>
<comment type="caution">
    <text evidence="12">Was originally thought to be a dihydrodipicolinate synthase (DHDPS), catalyzing the condensation of (S)-aspartate-beta-semialdehyde [(S)-ASA] and pyruvate to dihydrodipicolinate (DHDP). However, it was shown in E.coli that the product of the enzymatic reaction is not dihydrodipicolinate but in fact (4S)-4-hydroxy-2,3,4,5-tetrahydro-(2S)-dipicolinic acid (HTPA), and that the consecutive dehydration reaction leading to DHDP is not spontaneous but catalyzed by DapB.</text>
</comment>
<feature type="site" description="Part of a proton relay during catalysis" evidence="12">
    <location>
        <position position="113"/>
    </location>
</feature>
<dbReference type="PIRSF" id="PIRSF001365">
    <property type="entry name" value="DHDPS"/>
    <property type="match status" value="1"/>
</dbReference>
<dbReference type="PANTHER" id="PTHR12128:SF66">
    <property type="entry name" value="4-HYDROXY-2-OXOGLUTARATE ALDOLASE, MITOCHONDRIAL"/>
    <property type="match status" value="1"/>
</dbReference>
<comment type="similarity">
    <text evidence="3 12 13">Belongs to the DapA family.</text>
</comment>
<reference evidence="16 17" key="1">
    <citation type="submission" date="2017-11" db="EMBL/GenBank/DDBJ databases">
        <title>Molecular characterization of Burkholderia pseudomallei and closely related isolates from Vietnam.</title>
        <authorList>
            <person name="Ustinov D.V."/>
            <person name="Antonov A.S."/>
            <person name="Avdusheva E.F."/>
            <person name="Shpak I.M."/>
            <person name="Zakharova I.B."/>
            <person name="Thi L.A."/>
            <person name="Teteryatnikova N."/>
            <person name="Lopasteyskaya Y.A."/>
            <person name="Kuzyutina J.A."/>
            <person name="Ngo T.N."/>
            <person name="Victorov D.V."/>
        </authorList>
    </citation>
    <scope>NUCLEOTIDE SEQUENCE [LARGE SCALE GENOMIC DNA]</scope>
    <source>
        <strain evidence="16 17">V1512</strain>
    </source>
</reference>
<dbReference type="InterPro" id="IPR013785">
    <property type="entry name" value="Aldolase_TIM"/>
</dbReference>
<gene>
    <name evidence="12 16" type="primary">dapA</name>
    <name evidence="16" type="ORF">CWD88_21460</name>
</gene>
<evidence type="ECO:0000313" key="17">
    <source>
        <dbReference type="Proteomes" id="UP000231878"/>
    </source>
</evidence>
<dbReference type="HAMAP" id="MF_00418">
    <property type="entry name" value="DapA"/>
    <property type="match status" value="1"/>
</dbReference>
<dbReference type="GO" id="GO:0009089">
    <property type="term" value="P:lysine biosynthetic process via diaminopimelate"/>
    <property type="evidence" value="ECO:0007669"/>
    <property type="project" value="UniProtKB-UniRule"/>
</dbReference>
<dbReference type="PRINTS" id="PR00146">
    <property type="entry name" value="DHPICSNTHASE"/>
</dbReference>
<dbReference type="PROSITE" id="PS00666">
    <property type="entry name" value="DHDPS_2"/>
    <property type="match status" value="1"/>
</dbReference>
<keyword evidence="6 12" id="KW-0028">Amino-acid biosynthesis</keyword>
<evidence type="ECO:0000256" key="5">
    <source>
        <dbReference type="ARBA" id="ARBA00022490"/>
    </source>
</evidence>
<keyword evidence="5 12" id="KW-0963">Cytoplasm</keyword>
<dbReference type="PANTHER" id="PTHR12128">
    <property type="entry name" value="DIHYDRODIPICOLINATE SYNTHASE"/>
    <property type="match status" value="1"/>
</dbReference>
<evidence type="ECO:0000256" key="11">
    <source>
        <dbReference type="ARBA" id="ARBA00047836"/>
    </source>
</evidence>
<name>A0AAX0U7K4_BURPE</name>
<evidence type="ECO:0000256" key="6">
    <source>
        <dbReference type="ARBA" id="ARBA00022605"/>
    </source>
</evidence>
<dbReference type="CDD" id="cd00950">
    <property type="entry name" value="DHDPS"/>
    <property type="match status" value="1"/>
</dbReference>
<evidence type="ECO:0000256" key="14">
    <source>
        <dbReference type="PIRSR" id="PIRSR001365-1"/>
    </source>
</evidence>
<comment type="subunit">
    <text evidence="12">Homotetramer; dimer of dimers.</text>
</comment>
<dbReference type="InterPro" id="IPR020625">
    <property type="entry name" value="Schiff_base-form_aldolases_AS"/>
</dbReference>
<feature type="binding site" evidence="12 15">
    <location>
        <position position="207"/>
    </location>
    <ligand>
        <name>pyruvate</name>
        <dbReference type="ChEBI" id="CHEBI:15361"/>
    </ligand>
</feature>
<feature type="active site" description="Proton donor/acceptor" evidence="12 14">
    <location>
        <position position="139"/>
    </location>
</feature>
<dbReference type="GO" id="GO:0005737">
    <property type="term" value="C:cytoplasm"/>
    <property type="evidence" value="ECO:0007669"/>
    <property type="project" value="UniProtKB-SubCell"/>
</dbReference>
<dbReference type="EC" id="4.3.3.7" evidence="4 12"/>